<dbReference type="VEuPathDB" id="FungiDB:G647_05331"/>
<dbReference type="PANTHER" id="PTHR36102:SF1">
    <property type="entry name" value="YDR124W-LIKE HELICAL BUNDLE DOMAIN-CONTAINING PROTEIN"/>
    <property type="match status" value="1"/>
</dbReference>
<feature type="region of interest" description="Disordered" evidence="1">
    <location>
        <begin position="356"/>
        <end position="445"/>
    </location>
</feature>
<dbReference type="InterPro" id="IPR047092">
    <property type="entry name" value="AFUB_07903/YDR124W-like_hel"/>
</dbReference>
<dbReference type="EMBL" id="LGRB01000010">
    <property type="protein sequence ID" value="OCT50683.1"/>
    <property type="molecule type" value="Genomic_DNA"/>
</dbReference>
<organism evidence="3 4">
    <name type="scientific">Cladophialophora carrionii</name>
    <dbReference type="NCBI Taxonomy" id="86049"/>
    <lineage>
        <taxon>Eukaryota</taxon>
        <taxon>Fungi</taxon>
        <taxon>Dikarya</taxon>
        <taxon>Ascomycota</taxon>
        <taxon>Pezizomycotina</taxon>
        <taxon>Eurotiomycetes</taxon>
        <taxon>Chaetothyriomycetidae</taxon>
        <taxon>Chaetothyriales</taxon>
        <taxon>Herpotrichiellaceae</taxon>
        <taxon>Cladophialophora</taxon>
    </lineage>
</organism>
<evidence type="ECO:0000259" key="2">
    <source>
        <dbReference type="Pfam" id="PF11001"/>
    </source>
</evidence>
<dbReference type="Proteomes" id="UP000094526">
    <property type="component" value="Unassembled WGS sequence"/>
</dbReference>
<proteinExistence type="predicted"/>
<dbReference type="eggNOG" id="ENOG502RM8C">
    <property type="taxonomic scope" value="Eukaryota"/>
</dbReference>
<sequence length="611" mass="67283">MTLEMGSPQTGLTSADRKEDIKAEAAIAVPARSREERQLHLINEIKKLVADCEDFIGLVPGPRGVPEIVVSPNLKKDKWTIIRDAQETFTHFLSMRNPSGKGNSCGSSRHCGKVFKAETDAEARGPGGSISLSVQRPLKRHRSRKSAVRDPAYAKSRHGGGGIRVVEASASQIRVDDDKALAEWYREAFLGLQQVSCRLVAKIWIKKIHPKKQSTHPYNGQMPRNTTPDSDRTRPPYWPIDVRHREPDHIGKDERTQLLVHLLMNTPQPVVTNPPPDPVHQQFVYAQDLLECLEPKKGERELTNERWDTIEQIIRTRQMQEQYAAGEIGLTLADGDTLIFLADFSNTAPSKLGAINSDDDELEFEGNAPGISSDGSDAAAENREPTPDTSTQTSPADQATFEGSVPISRLRGSADTMSFPGRRMATRRSRPSFIGGQVPPSIPIRTDASFCPELAMSMESSMPHGDAAMLSLVGMTPRLPSLTFGRMDNHTGTSELMHITGHSGHPVANLHLSNWPEIPPDMGPDPPAETFGIPPTMTPSSMRHPYFGAERLDAARDLQGGMHPAMLGPVQYNDYGDGTRRALPFRAVDPQHPTMMPTQDVNMGMMGGHFY</sequence>
<dbReference type="PANTHER" id="PTHR36102">
    <property type="entry name" value="CHROMOSOME 10, WHOLE GENOME SHOTGUN SEQUENCE"/>
    <property type="match status" value="1"/>
</dbReference>
<comment type="caution">
    <text evidence="3">The sequence shown here is derived from an EMBL/GenBank/DDBJ whole genome shotgun (WGS) entry which is preliminary data.</text>
</comment>
<dbReference type="STRING" id="86049.A0A1C1CQC7"/>
<dbReference type="VEuPathDB" id="FungiDB:CLCR_06756"/>
<accession>A0A1C1CQC7</accession>
<protein>
    <recommendedName>
        <fullName evidence="2">Subtelomeric hrmA-associated cluster protein AFUB-079030/YDR124W-like helical bundle domain-containing protein</fullName>
    </recommendedName>
</protein>
<feature type="domain" description="Subtelomeric hrmA-associated cluster protein AFUB-079030/YDR124W-like helical bundle" evidence="2">
    <location>
        <begin position="175"/>
        <end position="318"/>
    </location>
</feature>
<feature type="region of interest" description="Disordered" evidence="1">
    <location>
        <begin position="211"/>
        <end position="234"/>
    </location>
</feature>
<feature type="compositionally biased region" description="Polar residues" evidence="1">
    <location>
        <begin position="215"/>
        <end position="228"/>
    </location>
</feature>
<dbReference type="InterPro" id="IPR021264">
    <property type="entry name" value="AFUB_079030/YDR124W-like"/>
</dbReference>
<reference evidence="4" key="1">
    <citation type="submission" date="2015-07" db="EMBL/GenBank/DDBJ databases">
        <authorList>
            <person name="Teixeira M.M."/>
            <person name="Souza R.C."/>
            <person name="Almeida L.G."/>
            <person name="Vicente V.A."/>
            <person name="de Hoog S."/>
            <person name="Bocca A.L."/>
            <person name="de Almeida S.R."/>
            <person name="Vasconcelos A.T."/>
            <person name="Felipe M.S."/>
        </authorList>
    </citation>
    <scope>NUCLEOTIDE SEQUENCE [LARGE SCALE GENOMIC DNA]</scope>
    <source>
        <strain evidence="4">KSF</strain>
    </source>
</reference>
<evidence type="ECO:0000313" key="3">
    <source>
        <dbReference type="EMBL" id="OCT50683.1"/>
    </source>
</evidence>
<dbReference type="OrthoDB" id="5338458at2759"/>
<dbReference type="Pfam" id="PF11001">
    <property type="entry name" value="AFUB_07903_YDR124W_hel"/>
    <property type="match status" value="1"/>
</dbReference>
<name>A0A1C1CQC7_9EURO</name>
<feature type="compositionally biased region" description="Basic residues" evidence="1">
    <location>
        <begin position="137"/>
        <end position="146"/>
    </location>
</feature>
<feature type="region of interest" description="Disordered" evidence="1">
    <location>
        <begin position="122"/>
        <end position="160"/>
    </location>
</feature>
<dbReference type="AlphaFoldDB" id="A0A1C1CQC7"/>
<evidence type="ECO:0000313" key="4">
    <source>
        <dbReference type="Proteomes" id="UP000094526"/>
    </source>
</evidence>
<evidence type="ECO:0000256" key="1">
    <source>
        <dbReference type="SAM" id="MobiDB-lite"/>
    </source>
</evidence>
<feature type="compositionally biased region" description="Polar residues" evidence="1">
    <location>
        <begin position="387"/>
        <end position="397"/>
    </location>
</feature>
<gene>
    <name evidence="3" type="ORF">CLCR_06756</name>
</gene>
<keyword evidence="4" id="KW-1185">Reference proteome</keyword>